<reference evidence="3 4" key="1">
    <citation type="journal article" date="2011" name="Science">
        <title>The Selaginella genome identifies genetic changes associated with the evolution of vascular plants.</title>
        <authorList>
            <person name="Banks J.A."/>
            <person name="Nishiyama T."/>
            <person name="Hasebe M."/>
            <person name="Bowman J.L."/>
            <person name="Gribskov M."/>
            <person name="dePamphilis C."/>
            <person name="Albert V.A."/>
            <person name="Aono N."/>
            <person name="Aoyama T."/>
            <person name="Ambrose B.A."/>
            <person name="Ashton N.W."/>
            <person name="Axtell M.J."/>
            <person name="Barker E."/>
            <person name="Barker M.S."/>
            <person name="Bennetzen J.L."/>
            <person name="Bonawitz N.D."/>
            <person name="Chapple C."/>
            <person name="Cheng C."/>
            <person name="Correa L.G."/>
            <person name="Dacre M."/>
            <person name="DeBarry J."/>
            <person name="Dreyer I."/>
            <person name="Elias M."/>
            <person name="Engstrom E.M."/>
            <person name="Estelle M."/>
            <person name="Feng L."/>
            <person name="Finet C."/>
            <person name="Floyd S.K."/>
            <person name="Frommer W.B."/>
            <person name="Fujita T."/>
            <person name="Gramzow L."/>
            <person name="Gutensohn M."/>
            <person name="Harholt J."/>
            <person name="Hattori M."/>
            <person name="Heyl A."/>
            <person name="Hirai T."/>
            <person name="Hiwatashi Y."/>
            <person name="Ishikawa M."/>
            <person name="Iwata M."/>
            <person name="Karol K.G."/>
            <person name="Koehler B."/>
            <person name="Kolukisaoglu U."/>
            <person name="Kubo M."/>
            <person name="Kurata T."/>
            <person name="Lalonde S."/>
            <person name="Li K."/>
            <person name="Li Y."/>
            <person name="Litt A."/>
            <person name="Lyons E."/>
            <person name="Manning G."/>
            <person name="Maruyama T."/>
            <person name="Michael T.P."/>
            <person name="Mikami K."/>
            <person name="Miyazaki S."/>
            <person name="Morinaga S."/>
            <person name="Murata T."/>
            <person name="Mueller-Roeber B."/>
            <person name="Nelson D.R."/>
            <person name="Obara M."/>
            <person name="Oguri Y."/>
            <person name="Olmstead R.G."/>
            <person name="Onodera N."/>
            <person name="Petersen B.L."/>
            <person name="Pils B."/>
            <person name="Prigge M."/>
            <person name="Rensing S.A."/>
            <person name="Riano-Pachon D.M."/>
            <person name="Roberts A.W."/>
            <person name="Sato Y."/>
            <person name="Scheller H.V."/>
            <person name="Schulz B."/>
            <person name="Schulz C."/>
            <person name="Shakirov E.V."/>
            <person name="Shibagaki N."/>
            <person name="Shinohara N."/>
            <person name="Shippen D.E."/>
            <person name="Soerensen I."/>
            <person name="Sotooka R."/>
            <person name="Sugimoto N."/>
            <person name="Sugita M."/>
            <person name="Sumikawa N."/>
            <person name="Tanurdzic M."/>
            <person name="Theissen G."/>
            <person name="Ulvskov P."/>
            <person name="Wakazuki S."/>
            <person name="Weng J.K."/>
            <person name="Willats W.W."/>
            <person name="Wipf D."/>
            <person name="Wolf P.G."/>
            <person name="Yang L."/>
            <person name="Zimmer A.D."/>
            <person name="Zhu Q."/>
            <person name="Mitros T."/>
            <person name="Hellsten U."/>
            <person name="Loque D."/>
            <person name="Otillar R."/>
            <person name="Salamov A."/>
            <person name="Schmutz J."/>
            <person name="Shapiro H."/>
            <person name="Lindquist E."/>
            <person name="Lucas S."/>
            <person name="Rokhsar D."/>
            <person name="Grigoriev I.V."/>
        </authorList>
    </citation>
    <scope>NUCLEOTIDE SEQUENCE [LARGE SCALE GENOMIC DNA]</scope>
</reference>
<keyword evidence="2" id="KW-0732">Signal</keyword>
<evidence type="ECO:0000256" key="1">
    <source>
        <dbReference type="SAM" id="MobiDB-lite"/>
    </source>
</evidence>
<dbReference type="PANTHER" id="PTHR33103">
    <property type="entry name" value="OS01G0153900 PROTEIN"/>
    <property type="match status" value="1"/>
</dbReference>
<accession>D8TBA8</accession>
<evidence type="ECO:0000256" key="2">
    <source>
        <dbReference type="SAM" id="SignalP"/>
    </source>
</evidence>
<feature type="region of interest" description="Disordered" evidence="1">
    <location>
        <begin position="373"/>
        <end position="392"/>
    </location>
</feature>
<dbReference type="Pfam" id="PF05056">
    <property type="entry name" value="DUF674"/>
    <property type="match status" value="2"/>
</dbReference>
<proteinExistence type="predicted"/>
<dbReference type="EMBL" id="GL377708">
    <property type="protein sequence ID" value="EFJ06083.1"/>
    <property type="molecule type" value="Genomic_DNA"/>
</dbReference>
<feature type="compositionally biased region" description="Basic residues" evidence="1">
    <location>
        <begin position="42"/>
        <end position="61"/>
    </location>
</feature>
<dbReference type="InParanoid" id="D8TBA8"/>
<keyword evidence="4" id="KW-1185">Reference proteome</keyword>
<dbReference type="KEGG" id="smo:SELMODRAFT_431031"/>
<feature type="chain" id="PRO_5003123449" evidence="2">
    <location>
        <begin position="18"/>
        <end position="392"/>
    </location>
</feature>
<feature type="region of interest" description="Disordered" evidence="1">
    <location>
        <begin position="40"/>
        <end position="88"/>
    </location>
</feature>
<dbReference type="Proteomes" id="UP000001514">
    <property type="component" value="Unassembled WGS sequence"/>
</dbReference>
<dbReference type="InterPro" id="IPR007750">
    <property type="entry name" value="DUF674"/>
</dbReference>
<gene>
    <name evidence="3" type="ORF">SELMODRAFT_431031</name>
</gene>
<dbReference type="Gramene" id="EFJ06083">
    <property type="protein sequence ID" value="EFJ06083"/>
    <property type="gene ID" value="SELMODRAFT_431031"/>
</dbReference>
<feature type="signal peptide" evidence="2">
    <location>
        <begin position="1"/>
        <end position="17"/>
    </location>
</feature>
<evidence type="ECO:0000313" key="3">
    <source>
        <dbReference type="EMBL" id="EFJ06083.1"/>
    </source>
</evidence>
<dbReference type="AlphaFoldDB" id="D8TBA8"/>
<evidence type="ECO:0000313" key="4">
    <source>
        <dbReference type="Proteomes" id="UP000001514"/>
    </source>
</evidence>
<dbReference type="HOGENOM" id="CLU_704765_0_0_1"/>
<name>D8TBA8_SELML</name>
<sequence>MASRVLLFTLWMNHAASTVLFLEANKEFVDALLSLLLSRQRHESRPRRRRQARQGAGRHRQSPRERDRQARASVGGQGGSHQSRSADGLPGAMLAIRRSSEMPNFLTKVYKCSSSTYRQEHHAARQEQDDMGIWAASRSRSLAIWQKRPYNFFVAMDLPVRLLYKKPTKAILFLEANKEFVDHLFGFLLVPIGRMLKLTGSSNLGAIANVYSSVEKFQSGNMVVAKELLTNPQIPPTYRIAHSSYRYSETPSYYVKDDSAQATFVKGGVEYIVTNDLEIFPAPASTTKTLELLRTMKLENIRDLGIVEIAVTPARVQELLRRSLVSNTVLTDIFLADLKDASSVRTLVSQIFRSQARLHQWYLARSLMKKKKDQRSGNEPCGSNLRKWLKRK</sequence>
<organism evidence="4">
    <name type="scientific">Selaginella moellendorffii</name>
    <name type="common">Spikemoss</name>
    <dbReference type="NCBI Taxonomy" id="88036"/>
    <lineage>
        <taxon>Eukaryota</taxon>
        <taxon>Viridiplantae</taxon>
        <taxon>Streptophyta</taxon>
        <taxon>Embryophyta</taxon>
        <taxon>Tracheophyta</taxon>
        <taxon>Lycopodiopsida</taxon>
        <taxon>Selaginellales</taxon>
        <taxon>Selaginellaceae</taxon>
        <taxon>Selaginella</taxon>
    </lineage>
</organism>
<protein>
    <submittedName>
        <fullName evidence="3">Uncharacterized protein</fullName>
    </submittedName>
</protein>
<dbReference type="PANTHER" id="PTHR33103:SF19">
    <property type="entry name" value="OS09G0544700 PROTEIN"/>
    <property type="match status" value="1"/>
</dbReference>